<dbReference type="InterPro" id="IPR008930">
    <property type="entry name" value="Terpenoid_cyclase/PrenylTrfase"/>
</dbReference>
<dbReference type="InterPro" id="IPR001599">
    <property type="entry name" value="Macroglobln_a2"/>
</dbReference>
<protein>
    <submittedName>
        <fullName evidence="4">MG2 domain-containing protein</fullName>
    </submittedName>
</protein>
<dbReference type="RefSeq" id="WP_272649458.1">
    <property type="nucleotide sequence ID" value="NZ_JAZDDG010000001.1"/>
</dbReference>
<dbReference type="InterPro" id="IPR011625">
    <property type="entry name" value="A2M_N_BRD"/>
</dbReference>
<evidence type="ECO:0000313" key="5">
    <source>
        <dbReference type="Proteomes" id="UP001356308"/>
    </source>
</evidence>
<comment type="caution">
    <text evidence="4">The sequence shown here is derived from an EMBL/GenBank/DDBJ whole genome shotgun (WGS) entry which is preliminary data.</text>
</comment>
<dbReference type="Gene3D" id="1.50.10.20">
    <property type="match status" value="1"/>
</dbReference>
<keyword evidence="5" id="KW-1185">Reference proteome</keyword>
<feature type="domain" description="Alpha-2-macroglobulin bait region" evidence="2">
    <location>
        <begin position="976"/>
        <end position="1116"/>
    </location>
</feature>
<evidence type="ECO:0000313" key="4">
    <source>
        <dbReference type="EMBL" id="MEE1974624.1"/>
    </source>
</evidence>
<dbReference type="PANTHER" id="PTHR40094">
    <property type="entry name" value="ALPHA-2-MACROGLOBULIN HOMOLOG"/>
    <property type="match status" value="1"/>
</dbReference>
<dbReference type="Pfam" id="PF01835">
    <property type="entry name" value="MG2"/>
    <property type="match status" value="1"/>
</dbReference>
<reference evidence="4 5" key="1">
    <citation type="submission" date="2024-01" db="EMBL/GenBank/DDBJ databases">
        <title>Maribacter spp. originated from different algae showed divergent polysaccharides utilization ability.</title>
        <authorList>
            <person name="Wang H."/>
            <person name="Wu Y."/>
        </authorList>
    </citation>
    <scope>NUCLEOTIDE SEQUENCE [LARGE SCALE GENOMIC DNA]</scope>
    <source>
        <strain evidence="4 5">PR1</strain>
    </source>
</reference>
<dbReference type="SMART" id="SM01359">
    <property type="entry name" value="A2M_N_2"/>
    <property type="match status" value="1"/>
</dbReference>
<evidence type="ECO:0000259" key="2">
    <source>
        <dbReference type="SMART" id="SM01359"/>
    </source>
</evidence>
<comment type="similarity">
    <text evidence="1">Belongs to the protease inhibitor I39 (alpha-2-macroglobulin) family. Bacterial alpha-2-macroglobulin subfamily.</text>
</comment>
<dbReference type="Pfam" id="PF17973">
    <property type="entry name" value="bMG10"/>
    <property type="match status" value="1"/>
</dbReference>
<dbReference type="PANTHER" id="PTHR40094:SF1">
    <property type="entry name" value="UBIQUITIN DOMAIN-CONTAINING PROTEIN"/>
    <property type="match status" value="1"/>
</dbReference>
<name>A0ABU7IP12_9FLAO</name>
<dbReference type="InterPro" id="IPR051802">
    <property type="entry name" value="YfhM-like"/>
</dbReference>
<dbReference type="Gene3D" id="2.60.40.1930">
    <property type="match status" value="1"/>
</dbReference>
<dbReference type="Proteomes" id="UP001356308">
    <property type="component" value="Unassembled WGS sequence"/>
</dbReference>
<sequence>MKTLIATLTLVLFSQLLPSQEFSDSYSELWAKVHKLEKEALTKSALEMVQNISAKAKREQNSSQIIKSLLFTSKYALILEENAQLKVVNDLKNEISNANFPVSNILESYLANLYWQYFQQNRYQFYDRTTTEVKVDTVDFRTWDLTTLFKEISIHFEKSLQNPEDLQKEKLKDFKEVIDSQEDSEIYRPTLFDLLAHTALQFYKTDENSITRPADKFEIDSPDYLCDAYSFTQLKIPEVDATSLQSKALKIYQELISFHFSNPNLEPLVTVDIERLNYTYSKAVFPDKDTILLSILTASAENLKHHESSALYRYEIASLLKTQGDVYVAEKNEESRWKLKEAISICDAVYANFPNSLGAEKCAVLKSRILAPNLGIRAERNVPIKQASRLLITYKNHDALKLAAYRINQEQLEDLQDLYPIQKQLEYIEELKLETSWTAKLKNEGDYQQHSMEIPMPQLPNGQYIVLAMPALEENEDAADKSFAFSPIQVTNMALLETRAPDQHIFQVVDRNMGKPISGAKITLYYQRNYRGTELTNNFVTDKMGFAQLDLDRNSISVNKIKIDAADETAFFGNTYINQKQQKDKRPRISYKTFLFKDRSIYRPGQPLYFKGILIENDGGLSKVVSGESVTVGFYDVNGQKISEMEAETNEFGSFTGEFILPSSGLTGQHYLEVYGVSGLVDEDFYFSVEEYKRPKFETSFKPITATFKVNDTITVKGTAMALAGSTISGAKVSYRVQRNINYPPWFYWKRSYFYGEPQEIAHGEVITNDNGEYEIVFKAIPDLSANKENLPIFSYTVTADVTDINGETRSASTNVNVGYHAMTASIVVDSQLDKSEKDQTVSISTQNLNGQPVFSKGVLKVYKLKSPEYVLRDRPWPAPNYQYWSKQDFKALYPHDSYNTEHDPNTWEKGELVMETDFDTEKSTEIPLKNIKKWESGQYLFELETKDSFGQKVQAKSRTNVYSENEKKLADNQLFDVKTDKSAYAIGDEAELTFYTNAKEVFVTVKVEKNKEIIRTEILKLNEGCKSISIPVSKDDEGGFVVHYSYSIYNSFQSGNVTISVPYPTTDLEIETLTFRDKLQPGTEETWSFKIKGPKGEKVTAELLANMYDASLDQFASNSWYFNPIQQPYYYSYMYTEANHSFGNVYFKNYSGYSIKGEIAQSFSRLKWFGLNFGSYLRTRGYTVGSQVSRMTKKSGTETEIVAEEMEMDAAFGNQLQGQVAGVSITSAPKEEAEVIDENVDFSAVQIRKNLQETAFFLPKLLTDSEGNISFTFTTPEALTRWNVQLLAHTKDLKKVTNSLSTVTQKELMVLPNPPRFLREGDVVTISSKISNLSDKSLEGFGQLELTNALTGKAIDSLLENIMKTQQFSVTAKGNIQLSWNIRIPKGLQAVQYKIVAKAGDFSDGEQNVLPVLTNRMLITETLPMWVRSNQKKTFTLEKLRDNTSTTFSNHKLTLEITSNPAWYAVQALPYLMEYPYECNEQTFSRFYANSLASHIANSNPRIREVFNLWANSDALLSNLEKNEELKSLLIQETPWLRDAQSESEQKKRIALLFNMNKMQNEKEIALRKLKSNQMASGAWPWFKGGRENRYITQHIISGLAHLQKLTSSTLGDPKSDTNRDENIELEQIIKRGISYLDDEFIAEYERMKKYSDDLSKDHLTPIQIQFLYMRSFFKDIKTSKKVDDITDYYLGQAVKYWTKKNLYSKGMLALIAHRSGDEVTAKKILRALKENSVNSEELGMYWKENKSSWYWYQAPIETHSLLIESFSEIEKDTTTVDNLKIWLLKNKQTNQWKTTKATTEAVYALLLQGSDWLSVTDAVDVLIGGEKIDPSNLEHVKVEAGTGYYKTTWDGNEISPKMSEIELTKKGNGIAWGALYWQYFEDLDKITFAETPLQLKKKLFLKKNTDTGERISEITAQTDLKVGDLVRVRIELKSDRDMEYIHMKDMRAAGFEPVNVLSQYKWQDDLGYYESTKDASTNFFFDYLPKGVYVFEYDVRVNNAGDFSNGITTIQSMYAPEFSSHSEGIRVQVD</sequence>
<dbReference type="Pfam" id="PF07703">
    <property type="entry name" value="A2M_BRD"/>
    <property type="match status" value="1"/>
</dbReference>
<evidence type="ECO:0000256" key="1">
    <source>
        <dbReference type="ARBA" id="ARBA00010556"/>
    </source>
</evidence>
<dbReference type="EMBL" id="JAZDDG010000001">
    <property type="protein sequence ID" value="MEE1974624.1"/>
    <property type="molecule type" value="Genomic_DNA"/>
</dbReference>
<accession>A0ABU7IP12</accession>
<dbReference type="SMART" id="SM01360">
    <property type="entry name" value="A2M"/>
    <property type="match status" value="1"/>
</dbReference>
<organism evidence="4 5">
    <name type="scientific">Maribacter cobaltidurans</name>
    <dbReference type="NCBI Taxonomy" id="1178778"/>
    <lineage>
        <taxon>Bacteria</taxon>
        <taxon>Pseudomonadati</taxon>
        <taxon>Bacteroidota</taxon>
        <taxon>Flavobacteriia</taxon>
        <taxon>Flavobacteriales</taxon>
        <taxon>Flavobacteriaceae</taxon>
        <taxon>Maribacter</taxon>
    </lineage>
</organism>
<feature type="domain" description="Alpha-2-macroglobulin" evidence="3">
    <location>
        <begin position="1255"/>
        <end position="1345"/>
    </location>
</feature>
<dbReference type="Pfam" id="PF00207">
    <property type="entry name" value="A2M"/>
    <property type="match status" value="1"/>
</dbReference>
<dbReference type="SMART" id="SM01419">
    <property type="entry name" value="Thiol-ester_cl"/>
    <property type="match status" value="1"/>
</dbReference>
<dbReference type="SUPFAM" id="SSF48239">
    <property type="entry name" value="Terpenoid cyclases/Protein prenyltransferases"/>
    <property type="match status" value="1"/>
</dbReference>
<gene>
    <name evidence="4" type="ORF">V1I91_00980</name>
</gene>
<dbReference type="InterPro" id="IPR002890">
    <property type="entry name" value="MG2"/>
</dbReference>
<evidence type="ECO:0000259" key="3">
    <source>
        <dbReference type="SMART" id="SM01360"/>
    </source>
</evidence>
<proteinExistence type="inferred from homology"/>
<dbReference type="InterPro" id="IPR047565">
    <property type="entry name" value="Alpha-macroglob_thiol-ester_cl"/>
</dbReference>
<dbReference type="InterPro" id="IPR041246">
    <property type="entry name" value="Bact_MG10"/>
</dbReference>